<dbReference type="GO" id="GO:0016301">
    <property type="term" value="F:kinase activity"/>
    <property type="evidence" value="ECO:0007669"/>
    <property type="project" value="UniProtKB-KW"/>
</dbReference>
<dbReference type="AlphaFoldDB" id="A0ABD1G2R1"/>
<dbReference type="Gene3D" id="3.30.200.20">
    <property type="entry name" value="Phosphorylase Kinase, domain 1"/>
    <property type="match status" value="1"/>
</dbReference>
<keyword evidence="3" id="KW-1185">Reference proteome</keyword>
<accession>A0ABD1G2R1</accession>
<dbReference type="Gene3D" id="3.90.1200.10">
    <property type="match status" value="1"/>
</dbReference>
<sequence>MGSPDKSARIPDDARKILVRMAAEWRDIVDPEALQVVPLKGAMTNEVYQIKWIRNSSPEEPLPRSKKVLVRIYGAGVDVFFDRENEIRTFEFMSKQGQGPRLLGRFANGRVEEFIHARTLSAADLRDPEISGIIASKMKEFHDLDMPGSKKIVLWDRLRKWVTEAKRVSLPQEAKEFRLEDLGAEISTLEKKLYTNDRIGFCHNDLQYGNIMMDEETRSITIIDYEYASYNPISFDIANHFCEMAADYHTETPHVLDYTKYPDLQERDRFLCIYLAASGKQPSVSEVKQLNQEVEKYTLASHLVWGLWGLISAHVNEIDFDYVEYARQRFRAYWAKKCEVLGDS</sequence>
<dbReference type="PANTHER" id="PTHR22603">
    <property type="entry name" value="CHOLINE/ETHANOALAMINE KINASE"/>
    <property type="match status" value="1"/>
</dbReference>
<keyword evidence="2" id="KW-0418">Kinase</keyword>
<name>A0ABD1G2R1_SALDI</name>
<comment type="similarity">
    <text evidence="1">Belongs to the choline/ethanolamine kinase family.</text>
</comment>
<proteinExistence type="inferred from homology"/>
<dbReference type="CDD" id="cd05157">
    <property type="entry name" value="ETNK_euk"/>
    <property type="match status" value="1"/>
</dbReference>
<dbReference type="EMBL" id="JBEAFC010000010">
    <property type="protein sequence ID" value="KAL1538402.1"/>
    <property type="molecule type" value="Genomic_DNA"/>
</dbReference>
<reference evidence="2 3" key="1">
    <citation type="submission" date="2024-06" db="EMBL/GenBank/DDBJ databases">
        <title>A chromosome level genome sequence of Diviner's sage (Salvia divinorum).</title>
        <authorList>
            <person name="Ford S.A."/>
            <person name="Ro D.-K."/>
            <person name="Ness R.W."/>
            <person name="Phillips M.A."/>
        </authorList>
    </citation>
    <scope>NUCLEOTIDE SEQUENCE [LARGE SCALE GENOMIC DNA]</scope>
    <source>
        <strain evidence="2">SAF-2024a</strain>
        <tissue evidence="2">Leaf</tissue>
    </source>
</reference>
<dbReference type="Proteomes" id="UP001567538">
    <property type="component" value="Unassembled WGS sequence"/>
</dbReference>
<dbReference type="SUPFAM" id="SSF56112">
    <property type="entry name" value="Protein kinase-like (PK-like)"/>
    <property type="match status" value="1"/>
</dbReference>
<comment type="caution">
    <text evidence="2">The sequence shown here is derived from an EMBL/GenBank/DDBJ whole genome shotgun (WGS) entry which is preliminary data.</text>
</comment>
<keyword evidence="2" id="KW-0808">Transferase</keyword>
<protein>
    <submittedName>
        <fullName evidence="2">Choline kinase 2</fullName>
    </submittedName>
</protein>
<dbReference type="Pfam" id="PF01633">
    <property type="entry name" value="Choline_kinase"/>
    <property type="match status" value="1"/>
</dbReference>
<evidence type="ECO:0000256" key="1">
    <source>
        <dbReference type="ARBA" id="ARBA00038211"/>
    </source>
</evidence>
<dbReference type="InterPro" id="IPR011009">
    <property type="entry name" value="Kinase-like_dom_sf"/>
</dbReference>
<gene>
    <name evidence="2" type="ORF">AAHA92_27155</name>
</gene>
<organism evidence="2 3">
    <name type="scientific">Salvia divinorum</name>
    <name type="common">Maria pastora</name>
    <name type="synonym">Diviner's sage</name>
    <dbReference type="NCBI Taxonomy" id="28513"/>
    <lineage>
        <taxon>Eukaryota</taxon>
        <taxon>Viridiplantae</taxon>
        <taxon>Streptophyta</taxon>
        <taxon>Embryophyta</taxon>
        <taxon>Tracheophyta</taxon>
        <taxon>Spermatophyta</taxon>
        <taxon>Magnoliopsida</taxon>
        <taxon>eudicotyledons</taxon>
        <taxon>Gunneridae</taxon>
        <taxon>Pentapetalae</taxon>
        <taxon>asterids</taxon>
        <taxon>lamiids</taxon>
        <taxon>Lamiales</taxon>
        <taxon>Lamiaceae</taxon>
        <taxon>Nepetoideae</taxon>
        <taxon>Mentheae</taxon>
        <taxon>Salviinae</taxon>
        <taxon>Salvia</taxon>
        <taxon>Salvia subgen. Calosphace</taxon>
    </lineage>
</organism>
<dbReference type="PANTHER" id="PTHR22603:SF81">
    <property type="entry name" value="CHOLINE KINASE 2-RELATED"/>
    <property type="match status" value="1"/>
</dbReference>
<evidence type="ECO:0000313" key="3">
    <source>
        <dbReference type="Proteomes" id="UP001567538"/>
    </source>
</evidence>
<evidence type="ECO:0000313" key="2">
    <source>
        <dbReference type="EMBL" id="KAL1538402.1"/>
    </source>
</evidence>